<evidence type="ECO:0000256" key="1">
    <source>
        <dbReference type="PROSITE-ProRule" id="PRU00169"/>
    </source>
</evidence>
<dbReference type="SUPFAM" id="SSF52172">
    <property type="entry name" value="CheY-like"/>
    <property type="match status" value="1"/>
</dbReference>
<dbReference type="PANTHER" id="PTHR44520:SF2">
    <property type="entry name" value="RESPONSE REGULATOR RCP1"/>
    <property type="match status" value="1"/>
</dbReference>
<protein>
    <submittedName>
        <fullName evidence="3">Response regulator</fullName>
    </submittedName>
</protein>
<dbReference type="PROSITE" id="PS50110">
    <property type="entry name" value="RESPONSE_REGULATORY"/>
    <property type="match status" value="1"/>
</dbReference>
<gene>
    <name evidence="3" type="ORF">D3Y59_11290</name>
</gene>
<keyword evidence="4" id="KW-1185">Reference proteome</keyword>
<organism evidence="3 4">
    <name type="scientific">Hymenobacter oligotrophus</name>
    <dbReference type="NCBI Taxonomy" id="2319843"/>
    <lineage>
        <taxon>Bacteria</taxon>
        <taxon>Pseudomonadati</taxon>
        <taxon>Bacteroidota</taxon>
        <taxon>Cytophagia</taxon>
        <taxon>Cytophagales</taxon>
        <taxon>Hymenobacteraceae</taxon>
        <taxon>Hymenobacter</taxon>
    </lineage>
</organism>
<dbReference type="InterPro" id="IPR011006">
    <property type="entry name" value="CheY-like_superfamily"/>
</dbReference>
<keyword evidence="1" id="KW-0597">Phosphoprotein</keyword>
<feature type="modified residue" description="4-aspartylphosphate" evidence="1">
    <location>
        <position position="66"/>
    </location>
</feature>
<proteinExistence type="predicted"/>
<dbReference type="KEGG" id="hyh:D3Y59_11290"/>
<reference evidence="3 4" key="1">
    <citation type="submission" date="2018-09" db="EMBL/GenBank/DDBJ databases">
        <title>Hymenobacter medium sp. nov., isolated from R2A medium.</title>
        <authorList>
            <person name="Yingchao G."/>
        </authorList>
    </citation>
    <scope>NUCLEOTIDE SEQUENCE [LARGE SCALE GENOMIC DNA]</scope>
    <source>
        <strain evidence="4">sh-6</strain>
    </source>
</reference>
<evidence type="ECO:0000313" key="4">
    <source>
        <dbReference type="Proteomes" id="UP000262802"/>
    </source>
</evidence>
<dbReference type="AlphaFoldDB" id="A0A3B7R2N0"/>
<feature type="domain" description="Response regulatory" evidence="2">
    <location>
        <begin position="6"/>
        <end position="135"/>
    </location>
</feature>
<dbReference type="InterPro" id="IPR052893">
    <property type="entry name" value="TCS_response_regulator"/>
</dbReference>
<dbReference type="RefSeq" id="WP_119445147.1">
    <property type="nucleotide sequence ID" value="NZ_CP032317.1"/>
</dbReference>
<evidence type="ECO:0000313" key="3">
    <source>
        <dbReference type="EMBL" id="AYA37580.1"/>
    </source>
</evidence>
<dbReference type="EMBL" id="CP032317">
    <property type="protein sequence ID" value="AYA37580.1"/>
    <property type="molecule type" value="Genomic_DNA"/>
</dbReference>
<dbReference type="OrthoDB" id="1524091at2"/>
<dbReference type="Pfam" id="PF00072">
    <property type="entry name" value="Response_reg"/>
    <property type="match status" value="1"/>
</dbReference>
<dbReference type="InterPro" id="IPR001789">
    <property type="entry name" value="Sig_transdc_resp-reg_receiver"/>
</dbReference>
<dbReference type="Gene3D" id="3.40.50.2300">
    <property type="match status" value="1"/>
</dbReference>
<evidence type="ECO:0000259" key="2">
    <source>
        <dbReference type="PROSITE" id="PS50110"/>
    </source>
</evidence>
<dbReference type="Proteomes" id="UP000262802">
    <property type="component" value="Chromosome"/>
</dbReference>
<name>A0A3B7R2N0_9BACT</name>
<dbReference type="SMART" id="SM00448">
    <property type="entry name" value="REC"/>
    <property type="match status" value="1"/>
</dbReference>
<dbReference type="PANTHER" id="PTHR44520">
    <property type="entry name" value="RESPONSE REGULATOR RCP1-RELATED"/>
    <property type="match status" value="1"/>
</dbReference>
<dbReference type="GO" id="GO:0000160">
    <property type="term" value="P:phosphorelay signal transduction system"/>
    <property type="evidence" value="ECO:0007669"/>
    <property type="project" value="InterPro"/>
</dbReference>
<accession>A0A3B7R2N0</accession>
<sequence length="143" mass="15886">MTPLPSVLLVDDDTTTNFLNQTLLTRLGVAKHIYVALNGEQALARVQEHCAELTPTPECPTLILLDVNMPGMNGIQFLEAYRQLPQAQQQASVVVMLTTSMHPRDVERVQQLRVDGFVNKPLTAEKVQELLRTHFPEQISAAG</sequence>